<dbReference type="PRINTS" id="PR00415">
    <property type="entry name" value="ACONITASE"/>
</dbReference>
<dbReference type="OrthoDB" id="9764318at2"/>
<comment type="cofactor">
    <cofactor evidence="1">
        <name>[4Fe-4S] cluster</name>
        <dbReference type="ChEBI" id="CHEBI:49883"/>
    </cofactor>
</comment>
<keyword evidence="7" id="KW-0411">Iron-sulfur</keyword>
<dbReference type="InterPro" id="IPR036008">
    <property type="entry name" value="Aconitase_4Fe-4S_dom"/>
</dbReference>
<dbReference type="SUPFAM" id="SSF53732">
    <property type="entry name" value="Aconitase iron-sulfur domain"/>
    <property type="match status" value="1"/>
</dbReference>
<dbReference type="InterPro" id="IPR006251">
    <property type="entry name" value="Homoacnase/IPMdehydase_lsu"/>
</dbReference>
<dbReference type="NCBIfam" id="TIGR01343">
    <property type="entry name" value="hacA_fam"/>
    <property type="match status" value="1"/>
</dbReference>
<dbReference type="RefSeq" id="WP_092353275.1">
    <property type="nucleotide sequence ID" value="NZ_FOIN01000009.1"/>
</dbReference>
<evidence type="ECO:0000256" key="2">
    <source>
        <dbReference type="ARBA" id="ARBA00007185"/>
    </source>
</evidence>
<dbReference type="UniPathway" id="UPA00223">
    <property type="reaction ID" value="UER00718"/>
</dbReference>
<protein>
    <submittedName>
        <fullName evidence="10">Aconitase</fullName>
    </submittedName>
</protein>
<accession>A0A1I0E319</accession>
<keyword evidence="5" id="KW-0479">Metal-binding</keyword>
<evidence type="ECO:0000256" key="5">
    <source>
        <dbReference type="ARBA" id="ARBA00022723"/>
    </source>
</evidence>
<dbReference type="InterPro" id="IPR015928">
    <property type="entry name" value="Aconitase/3IPM_dehydase_swvl"/>
</dbReference>
<dbReference type="Gene3D" id="3.30.499.10">
    <property type="entry name" value="Aconitase, domain 3"/>
    <property type="match status" value="2"/>
</dbReference>
<evidence type="ECO:0000256" key="3">
    <source>
        <dbReference type="ARBA" id="ARBA00011245"/>
    </source>
</evidence>
<dbReference type="Gene3D" id="3.20.19.10">
    <property type="entry name" value="Aconitase, domain 4"/>
    <property type="match status" value="1"/>
</dbReference>
<dbReference type="GO" id="GO:0006099">
    <property type="term" value="P:tricarboxylic acid cycle"/>
    <property type="evidence" value="ECO:0007669"/>
    <property type="project" value="UniProtKB-UniPathway"/>
</dbReference>
<dbReference type="NCBIfam" id="NF005558">
    <property type="entry name" value="PRK07229.1"/>
    <property type="match status" value="1"/>
</dbReference>
<keyword evidence="11" id="KW-1185">Reference proteome</keyword>
<evidence type="ECO:0000256" key="7">
    <source>
        <dbReference type="ARBA" id="ARBA00023014"/>
    </source>
</evidence>
<feature type="domain" description="Aconitase A/isopropylmalate dehydratase small subunit swivel" evidence="9">
    <location>
        <begin position="521"/>
        <end position="572"/>
    </location>
</feature>
<dbReference type="InterPro" id="IPR001030">
    <property type="entry name" value="Acoase/IPM_deHydtase_lsu_aba"/>
</dbReference>
<keyword evidence="4" id="KW-0004">4Fe-4S</keyword>
<evidence type="ECO:0000313" key="10">
    <source>
        <dbReference type="EMBL" id="SET39026.1"/>
    </source>
</evidence>
<dbReference type="Proteomes" id="UP000198558">
    <property type="component" value="Unassembled WGS sequence"/>
</dbReference>
<dbReference type="AlphaFoldDB" id="A0A1I0E319"/>
<dbReference type="EMBL" id="FOIN01000009">
    <property type="protein sequence ID" value="SET39026.1"/>
    <property type="molecule type" value="Genomic_DNA"/>
</dbReference>
<dbReference type="NCBIfam" id="NF001614">
    <property type="entry name" value="PRK00402.1"/>
    <property type="match status" value="1"/>
</dbReference>
<reference evidence="11" key="1">
    <citation type="submission" date="2016-10" db="EMBL/GenBank/DDBJ databases">
        <authorList>
            <person name="Varghese N."/>
            <person name="Submissions S."/>
        </authorList>
    </citation>
    <scope>NUCLEOTIDE SEQUENCE [LARGE SCALE GENOMIC DNA]</scope>
    <source>
        <strain evidence="11">DSM 1551</strain>
    </source>
</reference>
<dbReference type="InterPro" id="IPR006250">
    <property type="entry name" value="Aconitase_put"/>
</dbReference>
<dbReference type="PANTHER" id="PTHR43160:SF3">
    <property type="entry name" value="ACONITATE HYDRATASE, MITOCHONDRIAL"/>
    <property type="match status" value="1"/>
</dbReference>
<dbReference type="Pfam" id="PF00330">
    <property type="entry name" value="Aconitase"/>
    <property type="match status" value="1"/>
</dbReference>
<comment type="subunit">
    <text evidence="3">Monomer.</text>
</comment>
<dbReference type="PROSITE" id="PS01244">
    <property type="entry name" value="ACONITASE_2"/>
    <property type="match status" value="1"/>
</dbReference>
<organism evidence="10 11">
    <name type="scientific">Thomasclavelia cocleata</name>
    <dbReference type="NCBI Taxonomy" id="69824"/>
    <lineage>
        <taxon>Bacteria</taxon>
        <taxon>Bacillati</taxon>
        <taxon>Bacillota</taxon>
        <taxon>Erysipelotrichia</taxon>
        <taxon>Erysipelotrichales</taxon>
        <taxon>Coprobacillaceae</taxon>
        <taxon>Thomasclavelia</taxon>
    </lineage>
</organism>
<dbReference type="GO" id="GO:0003994">
    <property type="term" value="F:aconitate hydratase activity"/>
    <property type="evidence" value="ECO:0007669"/>
    <property type="project" value="TreeGrafter"/>
</dbReference>
<dbReference type="NCBIfam" id="TIGR01342">
    <property type="entry name" value="acon_putative"/>
    <property type="match status" value="1"/>
</dbReference>
<evidence type="ECO:0000256" key="4">
    <source>
        <dbReference type="ARBA" id="ARBA00022485"/>
    </source>
</evidence>
<comment type="similarity">
    <text evidence="2">Belongs to the aconitase/IPM isomerase family.</text>
</comment>
<dbReference type="InterPro" id="IPR015931">
    <property type="entry name" value="Acnase/IPM_dHydase_lsu_aba_1/3"/>
</dbReference>
<dbReference type="GO" id="GO:0005829">
    <property type="term" value="C:cytosol"/>
    <property type="evidence" value="ECO:0007669"/>
    <property type="project" value="TreeGrafter"/>
</dbReference>
<dbReference type="InterPro" id="IPR050926">
    <property type="entry name" value="Aconitase/IPM_isomerase"/>
</dbReference>
<dbReference type="InterPro" id="IPR018136">
    <property type="entry name" value="Aconitase_4Fe-4S_BS"/>
</dbReference>
<evidence type="ECO:0000259" key="9">
    <source>
        <dbReference type="Pfam" id="PF00694"/>
    </source>
</evidence>
<feature type="domain" description="Aconitase/3-isopropylmalate dehydratase large subunit alpha/beta/alpha" evidence="8">
    <location>
        <begin position="9"/>
        <end position="407"/>
    </location>
</feature>
<evidence type="ECO:0000256" key="1">
    <source>
        <dbReference type="ARBA" id="ARBA00001966"/>
    </source>
</evidence>
<dbReference type="PANTHER" id="PTHR43160">
    <property type="entry name" value="ACONITATE HYDRATASE B"/>
    <property type="match status" value="1"/>
</dbReference>
<evidence type="ECO:0000259" key="8">
    <source>
        <dbReference type="Pfam" id="PF00330"/>
    </source>
</evidence>
<dbReference type="InterPro" id="IPR000573">
    <property type="entry name" value="AconitaseA/IPMdHydase_ssu_swvl"/>
</dbReference>
<dbReference type="GO" id="GO:0008652">
    <property type="term" value="P:amino acid biosynthetic process"/>
    <property type="evidence" value="ECO:0007669"/>
    <property type="project" value="InterPro"/>
</dbReference>
<dbReference type="Pfam" id="PF00694">
    <property type="entry name" value="Aconitase_C"/>
    <property type="match status" value="1"/>
</dbReference>
<evidence type="ECO:0000313" key="11">
    <source>
        <dbReference type="Proteomes" id="UP000198558"/>
    </source>
</evidence>
<dbReference type="GO" id="GO:0051539">
    <property type="term" value="F:4 iron, 4 sulfur cluster binding"/>
    <property type="evidence" value="ECO:0007669"/>
    <property type="project" value="UniProtKB-KW"/>
</dbReference>
<evidence type="ECO:0000256" key="6">
    <source>
        <dbReference type="ARBA" id="ARBA00023004"/>
    </source>
</evidence>
<sequence>MGMNLAYKILSSKLKDGELIPGQQIGIQIDQTLTQDSTGTMAYLQLEAMNIKHVAVEKAVAYIDHNMLQTGFENMDDHEFIRSVAKKHGIVFSKPGNGVCHQLQLENFSKPGKTLVGSDSHTPTCGAMGMIAIGAGGLDVAVAMATGKYYLQCPSVVKVNLTGKKAPWVSAKDIILYILQQLTVKGGVNKIIEYTGEGIASLSLTDRATICNMGAELGATTSVFPTDERTKEYLVQQGREEDYIEMKADEDAAYDQELDVDLSKLVPMTAKPHSPDAVVPVKELEGMKVNQVVIGSCTNSSFADMMKAAKILKGRKVANHVSLVIAPGSSSILAMLSQNGALADMVQAGARILECGCGPCIGMGQAPLSKGVSLRTINRNFKGRSGTNDASVYLVSPEIAALSAIKGYMSEEFKDDMYLDEVPNTPFVKNRNFFIDEYDENNEVYMGPNIKPVPRGDKISDEISGKVVLKVGDNISTDHIVPSDSKLLPYRSNVPHLAKFSFSKVDPEFYDRAIANDGGFIVGGDNYGQGSSREHAALVPNYLKIKAIFAVSFARIHRSNLINNGILPLVIEAKDQDFFNDQDNYKIVNIKEVVDHNGKVKVINETTNESIEASLTLSPREKVMINYGGLLNAIKELGGEF</sequence>
<gene>
    <name evidence="10" type="ORF">SAMN04489758_10915</name>
</gene>
<dbReference type="GO" id="GO:0046872">
    <property type="term" value="F:metal ion binding"/>
    <property type="evidence" value="ECO:0007669"/>
    <property type="project" value="UniProtKB-KW"/>
</dbReference>
<name>A0A1I0E319_9FIRM</name>
<dbReference type="GeneID" id="78288103"/>
<proteinExistence type="inferred from homology"/>
<keyword evidence="6" id="KW-0408">Iron</keyword>
<dbReference type="PROSITE" id="PS00450">
    <property type="entry name" value="ACONITASE_1"/>
    <property type="match status" value="1"/>
</dbReference>
<dbReference type="SUPFAM" id="SSF52016">
    <property type="entry name" value="LeuD/IlvD-like"/>
    <property type="match status" value="1"/>
</dbReference>